<organism evidence="1 2">
    <name type="scientific">Dreissena polymorpha</name>
    <name type="common">Zebra mussel</name>
    <name type="synonym">Mytilus polymorpha</name>
    <dbReference type="NCBI Taxonomy" id="45954"/>
    <lineage>
        <taxon>Eukaryota</taxon>
        <taxon>Metazoa</taxon>
        <taxon>Spiralia</taxon>
        <taxon>Lophotrochozoa</taxon>
        <taxon>Mollusca</taxon>
        <taxon>Bivalvia</taxon>
        <taxon>Autobranchia</taxon>
        <taxon>Heteroconchia</taxon>
        <taxon>Euheterodonta</taxon>
        <taxon>Imparidentia</taxon>
        <taxon>Neoheterodontei</taxon>
        <taxon>Myida</taxon>
        <taxon>Dreissenoidea</taxon>
        <taxon>Dreissenidae</taxon>
        <taxon>Dreissena</taxon>
    </lineage>
</organism>
<gene>
    <name evidence="1" type="ORF">DPMN_121441</name>
</gene>
<evidence type="ECO:0000313" key="1">
    <source>
        <dbReference type="EMBL" id="KAH3819698.1"/>
    </source>
</evidence>
<dbReference type="EMBL" id="JAIWYP010000005">
    <property type="protein sequence ID" value="KAH3819698.1"/>
    <property type="molecule type" value="Genomic_DNA"/>
</dbReference>
<reference evidence="1" key="2">
    <citation type="submission" date="2020-11" db="EMBL/GenBank/DDBJ databases">
        <authorList>
            <person name="McCartney M.A."/>
            <person name="Auch B."/>
            <person name="Kono T."/>
            <person name="Mallez S."/>
            <person name="Becker A."/>
            <person name="Gohl D.M."/>
            <person name="Silverstein K.A.T."/>
            <person name="Koren S."/>
            <person name="Bechman K.B."/>
            <person name="Herman A."/>
            <person name="Abrahante J.E."/>
            <person name="Garbe J."/>
        </authorList>
    </citation>
    <scope>NUCLEOTIDE SEQUENCE</scope>
    <source>
        <strain evidence="1">Duluth1</strain>
        <tissue evidence="1">Whole animal</tissue>
    </source>
</reference>
<reference evidence="1" key="1">
    <citation type="journal article" date="2019" name="bioRxiv">
        <title>The Genome of the Zebra Mussel, Dreissena polymorpha: A Resource for Invasive Species Research.</title>
        <authorList>
            <person name="McCartney M.A."/>
            <person name="Auch B."/>
            <person name="Kono T."/>
            <person name="Mallez S."/>
            <person name="Zhang Y."/>
            <person name="Obille A."/>
            <person name="Becker A."/>
            <person name="Abrahante J.E."/>
            <person name="Garbe J."/>
            <person name="Badalamenti J.P."/>
            <person name="Herman A."/>
            <person name="Mangelson H."/>
            <person name="Liachko I."/>
            <person name="Sullivan S."/>
            <person name="Sone E.D."/>
            <person name="Koren S."/>
            <person name="Silverstein K.A.T."/>
            <person name="Beckman K.B."/>
            <person name="Gohl D.M."/>
        </authorList>
    </citation>
    <scope>NUCLEOTIDE SEQUENCE</scope>
    <source>
        <strain evidence="1">Duluth1</strain>
        <tissue evidence="1">Whole animal</tissue>
    </source>
</reference>
<dbReference type="Proteomes" id="UP000828390">
    <property type="component" value="Unassembled WGS sequence"/>
</dbReference>
<keyword evidence="2" id="KW-1185">Reference proteome</keyword>
<proteinExistence type="predicted"/>
<dbReference type="AlphaFoldDB" id="A0A9D4GMR4"/>
<accession>A0A9D4GMR4</accession>
<name>A0A9D4GMR4_DREPO</name>
<evidence type="ECO:0000313" key="2">
    <source>
        <dbReference type="Proteomes" id="UP000828390"/>
    </source>
</evidence>
<protein>
    <submittedName>
        <fullName evidence="1">Uncharacterized protein</fullName>
    </submittedName>
</protein>
<sequence length="99" mass="11936">MNRDWTSIIKAALLLADMKSHTKQDNSSAFHMQFHVPSPGCLQFEIRYSVRVWWSFGILGCDGWMYSVRTNRQTGQKQYYSVRVWWSFYSVRVWWSFVR</sequence>
<comment type="caution">
    <text evidence="1">The sequence shown here is derived from an EMBL/GenBank/DDBJ whole genome shotgun (WGS) entry which is preliminary data.</text>
</comment>